<protein>
    <submittedName>
        <fullName evidence="2">Uncharacterized protein</fullName>
    </submittedName>
</protein>
<dbReference type="InParanoid" id="A0A0D2GJG6"/>
<feature type="region of interest" description="Disordered" evidence="1">
    <location>
        <begin position="70"/>
        <end position="96"/>
    </location>
</feature>
<dbReference type="AlphaFoldDB" id="A0A0D2GJG6"/>
<sequence>MPGGVPHRLKKIIKDLEKDEEALLKGIGFNQEKAKRSERYIKTTQRYRSEIEKSYKENFLPDHIEVKAVHERLLDRKPKKRQSRKKPPRKNIPISG</sequence>
<name>A0A0D2GJG6_9BACT</name>
<gene>
    <name evidence="2" type="ORF">X474_07225</name>
</gene>
<feature type="compositionally biased region" description="Basic residues" evidence="1">
    <location>
        <begin position="77"/>
        <end position="89"/>
    </location>
</feature>
<keyword evidence="3" id="KW-1185">Reference proteome</keyword>
<accession>A0A0D2GJG6</accession>
<dbReference type="EMBL" id="AZAC01000008">
    <property type="protein sequence ID" value="KIX14932.1"/>
    <property type="molecule type" value="Genomic_DNA"/>
</dbReference>
<organism evidence="2 3">
    <name type="scientific">Dethiosulfatarculus sandiegensis</name>
    <dbReference type="NCBI Taxonomy" id="1429043"/>
    <lineage>
        <taxon>Bacteria</taxon>
        <taxon>Pseudomonadati</taxon>
        <taxon>Thermodesulfobacteriota</taxon>
        <taxon>Desulfarculia</taxon>
        <taxon>Desulfarculales</taxon>
        <taxon>Desulfarculaceae</taxon>
        <taxon>Dethiosulfatarculus</taxon>
    </lineage>
</organism>
<evidence type="ECO:0000313" key="2">
    <source>
        <dbReference type="EMBL" id="KIX14932.1"/>
    </source>
</evidence>
<proteinExistence type="predicted"/>
<dbReference type="Proteomes" id="UP000032233">
    <property type="component" value="Unassembled WGS sequence"/>
</dbReference>
<comment type="caution">
    <text evidence="2">The sequence shown here is derived from an EMBL/GenBank/DDBJ whole genome shotgun (WGS) entry which is preliminary data.</text>
</comment>
<evidence type="ECO:0000256" key="1">
    <source>
        <dbReference type="SAM" id="MobiDB-lite"/>
    </source>
</evidence>
<reference evidence="2 3" key="1">
    <citation type="submission" date="2013-11" db="EMBL/GenBank/DDBJ databases">
        <title>Metagenomic analysis of a methanogenic consortium involved in long chain n-alkane degradation.</title>
        <authorList>
            <person name="Davidova I.A."/>
            <person name="Callaghan A.V."/>
            <person name="Wawrik B."/>
            <person name="Pruitt S."/>
            <person name="Marks C."/>
            <person name="Duncan K.E."/>
            <person name="Suflita J.M."/>
        </authorList>
    </citation>
    <scope>NUCLEOTIDE SEQUENCE [LARGE SCALE GENOMIC DNA]</scope>
    <source>
        <strain evidence="2 3">SPR</strain>
    </source>
</reference>
<evidence type="ECO:0000313" key="3">
    <source>
        <dbReference type="Proteomes" id="UP000032233"/>
    </source>
</evidence>